<dbReference type="Gene3D" id="3.40.630.70">
    <property type="entry name" value="Leucyl/phenylalanyl-tRNA-protein transferase, C-terminal domain"/>
    <property type="match status" value="1"/>
</dbReference>
<dbReference type="PANTHER" id="PTHR30098:SF2">
    <property type="entry name" value="LEUCYL_PHENYLALANYL-TRNA--PROTEIN TRANSFERASE"/>
    <property type="match status" value="1"/>
</dbReference>
<comment type="catalytic activity">
    <reaction evidence="4">
        <text>N-terminal L-arginyl-[protein] + L-leucyl-tRNA(Leu) = N-terminal L-leucyl-L-arginyl-[protein] + tRNA(Leu) + H(+)</text>
        <dbReference type="Rhea" id="RHEA:50416"/>
        <dbReference type="Rhea" id="RHEA-COMP:9613"/>
        <dbReference type="Rhea" id="RHEA-COMP:9622"/>
        <dbReference type="Rhea" id="RHEA-COMP:12672"/>
        <dbReference type="Rhea" id="RHEA-COMP:12673"/>
        <dbReference type="ChEBI" id="CHEBI:15378"/>
        <dbReference type="ChEBI" id="CHEBI:64719"/>
        <dbReference type="ChEBI" id="CHEBI:78442"/>
        <dbReference type="ChEBI" id="CHEBI:78494"/>
        <dbReference type="ChEBI" id="CHEBI:133044"/>
        <dbReference type="EC" id="2.3.2.6"/>
    </reaction>
</comment>
<dbReference type="RefSeq" id="WP_311365729.1">
    <property type="nucleotide sequence ID" value="NZ_JAVRIC010000020.1"/>
</dbReference>
<dbReference type="Pfam" id="PF03588">
    <property type="entry name" value="Leu_Phe_trans"/>
    <property type="match status" value="1"/>
</dbReference>
<protein>
    <recommendedName>
        <fullName evidence="4">Leucyl/phenylalanyl-tRNA--protein transferase</fullName>
        <ecNumber evidence="4">2.3.2.6</ecNumber>
    </recommendedName>
    <alternativeName>
        <fullName evidence="4">L/F-transferase</fullName>
    </alternativeName>
    <alternativeName>
        <fullName evidence="4">Leucyltransferase</fullName>
    </alternativeName>
    <alternativeName>
        <fullName evidence="4">Phenyalanyltransferase</fullName>
    </alternativeName>
</protein>
<comment type="subcellular location">
    <subcellularLocation>
        <location evidence="4">Cytoplasm</location>
    </subcellularLocation>
</comment>
<reference evidence="5 6" key="1">
    <citation type="submission" date="2023-09" db="EMBL/GenBank/DDBJ databases">
        <authorList>
            <person name="Rey-Velasco X."/>
        </authorList>
    </citation>
    <scope>NUCLEOTIDE SEQUENCE [LARGE SCALE GENOMIC DNA]</scope>
    <source>
        <strain evidence="5 6">W345</strain>
    </source>
</reference>
<keyword evidence="6" id="KW-1185">Reference proteome</keyword>
<gene>
    <name evidence="4 5" type="primary">aat</name>
    <name evidence="5" type="ORF">RM530_13265</name>
</gene>
<dbReference type="NCBIfam" id="TIGR00667">
    <property type="entry name" value="aat"/>
    <property type="match status" value="1"/>
</dbReference>
<comment type="similarity">
    <text evidence="4">Belongs to the L/F-transferase family.</text>
</comment>
<dbReference type="SUPFAM" id="SSF55729">
    <property type="entry name" value="Acyl-CoA N-acyltransferases (Nat)"/>
    <property type="match status" value="1"/>
</dbReference>
<evidence type="ECO:0000256" key="3">
    <source>
        <dbReference type="ARBA" id="ARBA00023315"/>
    </source>
</evidence>
<comment type="function">
    <text evidence="4">Functions in the N-end rule pathway of protein degradation where it conjugates Leu, Phe and, less efficiently, Met from aminoacyl-tRNAs to the N-termini of proteins containing an N-terminal arginine or lysine.</text>
</comment>
<dbReference type="InterPro" id="IPR004616">
    <property type="entry name" value="Leu/Phe-tRNA_Trfase"/>
</dbReference>
<evidence type="ECO:0000256" key="4">
    <source>
        <dbReference type="HAMAP-Rule" id="MF_00688"/>
    </source>
</evidence>
<dbReference type="HAMAP" id="MF_00688">
    <property type="entry name" value="Leu_Phe_trans"/>
    <property type="match status" value="1"/>
</dbReference>
<accession>A0ABU2WMN7</accession>
<dbReference type="Gene3D" id="3.30.70.3550">
    <property type="entry name" value="Leucyl/phenylalanyl-tRNA-protein transferase, N-terminal domain"/>
    <property type="match status" value="1"/>
</dbReference>
<keyword evidence="3 4" id="KW-0012">Acyltransferase</keyword>
<keyword evidence="2 4" id="KW-0808">Transferase</keyword>
<comment type="catalytic activity">
    <reaction evidence="4">
        <text>N-terminal L-lysyl-[protein] + L-leucyl-tRNA(Leu) = N-terminal L-leucyl-L-lysyl-[protein] + tRNA(Leu) + H(+)</text>
        <dbReference type="Rhea" id="RHEA:12340"/>
        <dbReference type="Rhea" id="RHEA-COMP:9613"/>
        <dbReference type="Rhea" id="RHEA-COMP:9622"/>
        <dbReference type="Rhea" id="RHEA-COMP:12670"/>
        <dbReference type="Rhea" id="RHEA-COMP:12671"/>
        <dbReference type="ChEBI" id="CHEBI:15378"/>
        <dbReference type="ChEBI" id="CHEBI:65249"/>
        <dbReference type="ChEBI" id="CHEBI:78442"/>
        <dbReference type="ChEBI" id="CHEBI:78494"/>
        <dbReference type="ChEBI" id="CHEBI:133043"/>
        <dbReference type="EC" id="2.3.2.6"/>
    </reaction>
</comment>
<dbReference type="EMBL" id="JAVRIC010000020">
    <property type="protein sequence ID" value="MDT0498327.1"/>
    <property type="molecule type" value="Genomic_DNA"/>
</dbReference>
<proteinExistence type="inferred from homology"/>
<dbReference type="InterPro" id="IPR042203">
    <property type="entry name" value="Leu/Phe-tRNA_Trfase_C"/>
</dbReference>
<dbReference type="InterPro" id="IPR042221">
    <property type="entry name" value="Leu/Phe-tRNA_Trfase_N"/>
</dbReference>
<name>A0ABU2WMN7_9GAMM</name>
<evidence type="ECO:0000256" key="1">
    <source>
        <dbReference type="ARBA" id="ARBA00022490"/>
    </source>
</evidence>
<comment type="catalytic activity">
    <reaction evidence="4">
        <text>L-phenylalanyl-tRNA(Phe) + an N-terminal L-alpha-aminoacyl-[protein] = an N-terminal L-phenylalanyl-L-alpha-aminoacyl-[protein] + tRNA(Phe)</text>
        <dbReference type="Rhea" id="RHEA:43632"/>
        <dbReference type="Rhea" id="RHEA-COMP:9668"/>
        <dbReference type="Rhea" id="RHEA-COMP:9699"/>
        <dbReference type="Rhea" id="RHEA-COMP:10636"/>
        <dbReference type="Rhea" id="RHEA-COMP:10637"/>
        <dbReference type="ChEBI" id="CHEBI:78442"/>
        <dbReference type="ChEBI" id="CHEBI:78531"/>
        <dbReference type="ChEBI" id="CHEBI:78597"/>
        <dbReference type="ChEBI" id="CHEBI:83561"/>
        <dbReference type="EC" id="2.3.2.6"/>
    </reaction>
</comment>
<evidence type="ECO:0000256" key="2">
    <source>
        <dbReference type="ARBA" id="ARBA00022679"/>
    </source>
</evidence>
<sequence>MTTDNPIRLHWLDPRNPRQAFPPPGSAMRDPNGLLAIGGDLSVTRMVRAYSQGIFPWYNPDEPILWWCPDPRAVLEPSAFRISRSFAKTLRRGDFAVTLNHCPAQVLDACAGPRRGSRGTWLGPDMRSAYLELHETGFCQSIEVWRHGRLIGGLYGVSIGRAFFGESMFSREPDASKIALAFLCRQLQDWRYELIDCQISSEHLQSLGAVDISRERFLAMLRQAVGVPGRTGKWRFEIPVPASREHRPEGP</sequence>
<dbReference type="EC" id="2.3.2.6" evidence="4"/>
<organism evidence="5 6">
    <name type="scientific">Banduia mediterranea</name>
    <dbReference type="NCBI Taxonomy" id="3075609"/>
    <lineage>
        <taxon>Bacteria</taxon>
        <taxon>Pseudomonadati</taxon>
        <taxon>Pseudomonadota</taxon>
        <taxon>Gammaproteobacteria</taxon>
        <taxon>Nevskiales</taxon>
        <taxon>Algiphilaceae</taxon>
        <taxon>Banduia</taxon>
    </lineage>
</organism>
<comment type="caution">
    <text evidence="5">The sequence shown here is derived from an EMBL/GenBank/DDBJ whole genome shotgun (WGS) entry which is preliminary data.</text>
</comment>
<evidence type="ECO:0000313" key="5">
    <source>
        <dbReference type="EMBL" id="MDT0498327.1"/>
    </source>
</evidence>
<keyword evidence="1 4" id="KW-0963">Cytoplasm</keyword>
<dbReference type="PANTHER" id="PTHR30098">
    <property type="entry name" value="LEUCYL/PHENYLALANYL-TRNA--PROTEIN TRANSFERASE"/>
    <property type="match status" value="1"/>
</dbReference>
<evidence type="ECO:0000313" key="6">
    <source>
        <dbReference type="Proteomes" id="UP001254608"/>
    </source>
</evidence>
<dbReference type="InterPro" id="IPR016181">
    <property type="entry name" value="Acyl_CoA_acyltransferase"/>
</dbReference>
<dbReference type="Proteomes" id="UP001254608">
    <property type="component" value="Unassembled WGS sequence"/>
</dbReference>
<dbReference type="GO" id="GO:0008914">
    <property type="term" value="F:leucyl-tRNA--protein transferase activity"/>
    <property type="evidence" value="ECO:0007669"/>
    <property type="project" value="UniProtKB-EC"/>
</dbReference>